<dbReference type="AlphaFoldDB" id="A0A813ZMA9"/>
<evidence type="ECO:0000256" key="11">
    <source>
        <dbReference type="PROSITE-ProRule" id="PRU10141"/>
    </source>
</evidence>
<evidence type="ECO:0000313" key="14">
    <source>
        <dbReference type="EMBL" id="CAF0900998.1"/>
    </source>
</evidence>
<dbReference type="InterPro" id="IPR008271">
    <property type="entry name" value="Ser/Thr_kinase_AS"/>
</dbReference>
<evidence type="ECO:0000313" key="15">
    <source>
        <dbReference type="EMBL" id="CAF3683494.1"/>
    </source>
</evidence>
<comment type="subcellular location">
    <subcellularLocation>
        <location evidence="1">Nucleus</location>
    </subcellularLocation>
</comment>
<keyword evidence="8" id="KW-0539">Nucleus</keyword>
<keyword evidence="7 11" id="KW-0067">ATP-binding</keyword>
<feature type="compositionally biased region" description="Basic residues" evidence="12">
    <location>
        <begin position="905"/>
        <end position="914"/>
    </location>
</feature>
<dbReference type="FunFam" id="3.30.200.20:FF:000124">
    <property type="entry name" value="Cyclin-dependent kinase 4"/>
    <property type="match status" value="1"/>
</dbReference>
<dbReference type="EMBL" id="CAJNOQ010001525">
    <property type="protein sequence ID" value="CAF0900998.1"/>
    <property type="molecule type" value="Genomic_DNA"/>
</dbReference>
<dbReference type="OrthoDB" id="204883at2759"/>
<evidence type="ECO:0000259" key="13">
    <source>
        <dbReference type="PROSITE" id="PS50011"/>
    </source>
</evidence>
<feature type="domain" description="Protein kinase" evidence="13">
    <location>
        <begin position="580"/>
        <end position="875"/>
    </location>
</feature>
<evidence type="ECO:0000256" key="10">
    <source>
        <dbReference type="ARBA" id="ARBA00048367"/>
    </source>
</evidence>
<accession>A0A813ZMA9</accession>
<evidence type="ECO:0000256" key="1">
    <source>
        <dbReference type="ARBA" id="ARBA00004123"/>
    </source>
</evidence>
<dbReference type="PANTHER" id="PTHR24056:SF233">
    <property type="entry name" value="CYCLIN-DEPENDENT KINASE 9"/>
    <property type="match status" value="1"/>
</dbReference>
<evidence type="ECO:0000256" key="8">
    <source>
        <dbReference type="ARBA" id="ARBA00023242"/>
    </source>
</evidence>
<dbReference type="Proteomes" id="UP000681722">
    <property type="component" value="Unassembled WGS sequence"/>
</dbReference>
<keyword evidence="3" id="KW-0723">Serine/threonine-protein kinase</keyword>
<evidence type="ECO:0000256" key="3">
    <source>
        <dbReference type="ARBA" id="ARBA00022527"/>
    </source>
</evidence>
<keyword evidence="5 11" id="KW-0547">Nucleotide-binding</keyword>
<dbReference type="GO" id="GO:0005524">
    <property type="term" value="F:ATP binding"/>
    <property type="evidence" value="ECO:0007669"/>
    <property type="project" value="UniProtKB-UniRule"/>
</dbReference>
<comment type="catalytic activity">
    <reaction evidence="10">
        <text>L-seryl-[protein] + ATP = O-phospho-L-seryl-[protein] + ADP + H(+)</text>
        <dbReference type="Rhea" id="RHEA:17989"/>
        <dbReference type="Rhea" id="RHEA-COMP:9863"/>
        <dbReference type="Rhea" id="RHEA-COMP:11604"/>
        <dbReference type="ChEBI" id="CHEBI:15378"/>
        <dbReference type="ChEBI" id="CHEBI:29999"/>
        <dbReference type="ChEBI" id="CHEBI:30616"/>
        <dbReference type="ChEBI" id="CHEBI:83421"/>
        <dbReference type="ChEBI" id="CHEBI:456216"/>
        <dbReference type="EC" id="2.7.11.22"/>
    </reaction>
</comment>
<evidence type="ECO:0000313" key="16">
    <source>
        <dbReference type="Proteomes" id="UP000663829"/>
    </source>
</evidence>
<comment type="catalytic activity">
    <reaction evidence="9">
        <text>L-threonyl-[protein] + ATP = O-phospho-L-threonyl-[protein] + ADP + H(+)</text>
        <dbReference type="Rhea" id="RHEA:46608"/>
        <dbReference type="Rhea" id="RHEA-COMP:11060"/>
        <dbReference type="Rhea" id="RHEA-COMP:11605"/>
        <dbReference type="ChEBI" id="CHEBI:15378"/>
        <dbReference type="ChEBI" id="CHEBI:30013"/>
        <dbReference type="ChEBI" id="CHEBI:30616"/>
        <dbReference type="ChEBI" id="CHEBI:61977"/>
        <dbReference type="ChEBI" id="CHEBI:456216"/>
        <dbReference type="EC" id="2.7.11.22"/>
    </reaction>
</comment>
<sequence>MFETLPSEVLLDEIFVYLSIQELFHSLFSLNRRIDNLLISYTRHINLSLLSLRDFSIYCNVIFPIVTPNLISLTLSNEFIHHLIYAFTEAVKKCSFSNLQSLTLIGVCNDEIKHIMEKLNNYSSLIIINKHQCSFDGNLFNNRSLKFCSMENIYFQHLPYCSKIVHLKINILNIYDLQKLINSIDHLQILNLTLSECEKIMDYDEFKKSIKIHPKELISFQLNIVDNHNFIFTQLEYLMKHYISPCRLQTFIFHNNYSTDTNYIRGYQWQTLLSLYPNLLKFHFYIGVSIHYYCGHKREIINDIDSFRTKFWINENRQWFIHYSTYHEINGHWCGTHQYERIIMYSLPYYFNSLHVMSSDYQTTLIDNNLLTYKKVRHLYYDWQSSMPLVTVLKQCPNIKTLLLEGMHDENDTGDELCNMNIKSLKKINLLDDRYFHMTNRRVNVDYLARLLKIAPNIYYIKDNYDHLKQLITSIPNRCITHLHLRYEGVKYVYEISLSFSNFFPNLIYLHMDTIFSQPYNFYIKNLLVILKSFPKLIYFSIGQDVCVFLNDKDDDCNSMITATIDEIREWIKNNCSLNKPYHYKIGQGTFGEVFKAKCNETNDLVAMKLILMDQEKEGFPITALREIKILQELRHNNIVRLIDICRSPIQDMKSKFYLIFEFCDHDLAGILRNMHIKFSLGHIKSILDQILNGLYYIHKNNIIHRDLKSANILLTRNGLLKLADFGLARVLKQPKQNQENRYTCRVVTLWYRPPELLLGERDYGAAIDMWGVGCIMCELWTRTPILQGDTEQRQLELISRLCGSIEPCVWPGLDNLPLYSRIHLHLPKGEKRKVRDRMSVHNSDPSALDLIDKLLTLDPKQRIDTDLAMSHDFFYNDPPACELASLLSKCDSMFELKEVSRIHHQNQKLHQQQRQKQLQEPKSSQQQPQTKPNMLNLPSEPIY</sequence>
<dbReference type="PROSITE" id="PS00107">
    <property type="entry name" value="PROTEIN_KINASE_ATP"/>
    <property type="match status" value="1"/>
</dbReference>
<gene>
    <name evidence="14" type="ORF">GPM918_LOCUS8635</name>
    <name evidence="15" type="ORF">SRO942_LOCUS8635</name>
</gene>
<keyword evidence="6" id="KW-0418">Kinase</keyword>
<dbReference type="Pfam" id="PF00069">
    <property type="entry name" value="Pkinase"/>
    <property type="match status" value="1"/>
</dbReference>
<evidence type="ECO:0000256" key="7">
    <source>
        <dbReference type="ARBA" id="ARBA00022840"/>
    </source>
</evidence>
<dbReference type="InterPro" id="IPR000719">
    <property type="entry name" value="Prot_kinase_dom"/>
</dbReference>
<name>A0A813ZMA9_9BILA</name>
<dbReference type="SUPFAM" id="SSF56112">
    <property type="entry name" value="Protein kinase-like (PK-like)"/>
    <property type="match status" value="1"/>
</dbReference>
<dbReference type="PANTHER" id="PTHR24056">
    <property type="entry name" value="CELL DIVISION PROTEIN KINASE"/>
    <property type="match status" value="1"/>
</dbReference>
<feature type="binding site" evidence="11">
    <location>
        <position position="609"/>
    </location>
    <ligand>
        <name>ATP</name>
        <dbReference type="ChEBI" id="CHEBI:30616"/>
    </ligand>
</feature>
<dbReference type="InterPro" id="IPR011009">
    <property type="entry name" value="Kinase-like_dom_sf"/>
</dbReference>
<reference evidence="14" key="1">
    <citation type="submission" date="2021-02" db="EMBL/GenBank/DDBJ databases">
        <authorList>
            <person name="Nowell W R."/>
        </authorList>
    </citation>
    <scope>NUCLEOTIDE SEQUENCE</scope>
</reference>
<organism evidence="14 16">
    <name type="scientific">Didymodactylos carnosus</name>
    <dbReference type="NCBI Taxonomy" id="1234261"/>
    <lineage>
        <taxon>Eukaryota</taxon>
        <taxon>Metazoa</taxon>
        <taxon>Spiralia</taxon>
        <taxon>Gnathifera</taxon>
        <taxon>Rotifera</taxon>
        <taxon>Eurotatoria</taxon>
        <taxon>Bdelloidea</taxon>
        <taxon>Philodinida</taxon>
        <taxon>Philodinidae</taxon>
        <taxon>Didymodactylos</taxon>
    </lineage>
</organism>
<comment type="caution">
    <text evidence="14">The sequence shown here is derived from an EMBL/GenBank/DDBJ whole genome shotgun (WGS) entry which is preliminary data.</text>
</comment>
<dbReference type="GO" id="GO:0005634">
    <property type="term" value="C:nucleus"/>
    <property type="evidence" value="ECO:0007669"/>
    <property type="project" value="UniProtKB-SubCell"/>
</dbReference>
<evidence type="ECO:0000256" key="4">
    <source>
        <dbReference type="ARBA" id="ARBA00022679"/>
    </source>
</evidence>
<evidence type="ECO:0000256" key="2">
    <source>
        <dbReference type="ARBA" id="ARBA00006485"/>
    </source>
</evidence>
<dbReference type="InterPro" id="IPR050108">
    <property type="entry name" value="CDK"/>
</dbReference>
<dbReference type="SMART" id="SM00220">
    <property type="entry name" value="S_TKc"/>
    <property type="match status" value="1"/>
</dbReference>
<dbReference type="GO" id="GO:0008353">
    <property type="term" value="F:RNA polymerase II CTD heptapeptide repeat kinase activity"/>
    <property type="evidence" value="ECO:0007669"/>
    <property type="project" value="TreeGrafter"/>
</dbReference>
<dbReference type="GO" id="GO:0004693">
    <property type="term" value="F:cyclin-dependent protein serine/threonine kinase activity"/>
    <property type="evidence" value="ECO:0007669"/>
    <property type="project" value="UniProtKB-EC"/>
</dbReference>
<keyword evidence="4" id="KW-0808">Transferase</keyword>
<feature type="compositionally biased region" description="Low complexity" evidence="12">
    <location>
        <begin position="915"/>
        <end position="933"/>
    </location>
</feature>
<proteinExistence type="inferred from homology"/>
<evidence type="ECO:0000256" key="12">
    <source>
        <dbReference type="SAM" id="MobiDB-lite"/>
    </source>
</evidence>
<dbReference type="PROSITE" id="PS50011">
    <property type="entry name" value="PROTEIN_KINASE_DOM"/>
    <property type="match status" value="1"/>
</dbReference>
<evidence type="ECO:0000256" key="6">
    <source>
        <dbReference type="ARBA" id="ARBA00022777"/>
    </source>
</evidence>
<protein>
    <recommendedName>
        <fullName evidence="13">Protein kinase domain-containing protein</fullName>
    </recommendedName>
</protein>
<dbReference type="PROSITE" id="PS00108">
    <property type="entry name" value="PROTEIN_KINASE_ST"/>
    <property type="match status" value="1"/>
</dbReference>
<feature type="region of interest" description="Disordered" evidence="12">
    <location>
        <begin position="905"/>
        <end position="944"/>
    </location>
</feature>
<dbReference type="Gene3D" id="1.10.510.10">
    <property type="entry name" value="Transferase(Phosphotransferase) domain 1"/>
    <property type="match status" value="1"/>
</dbReference>
<keyword evidence="16" id="KW-1185">Reference proteome</keyword>
<evidence type="ECO:0000256" key="5">
    <source>
        <dbReference type="ARBA" id="ARBA00022741"/>
    </source>
</evidence>
<evidence type="ECO:0000256" key="9">
    <source>
        <dbReference type="ARBA" id="ARBA00047811"/>
    </source>
</evidence>
<dbReference type="FunFam" id="1.10.510.10:FF:000203">
    <property type="entry name" value="Cyclin-dependent kinase 9"/>
    <property type="match status" value="1"/>
</dbReference>
<dbReference type="EMBL" id="CAJOBC010001525">
    <property type="protein sequence ID" value="CAF3683494.1"/>
    <property type="molecule type" value="Genomic_DNA"/>
</dbReference>
<comment type="similarity">
    <text evidence="2">Belongs to the protein kinase superfamily. CMGC Ser/Thr protein kinase family. CDC2/CDKX subfamily.</text>
</comment>
<dbReference type="Proteomes" id="UP000663829">
    <property type="component" value="Unassembled WGS sequence"/>
</dbReference>
<dbReference type="InterPro" id="IPR017441">
    <property type="entry name" value="Protein_kinase_ATP_BS"/>
</dbReference>
<dbReference type="Gene3D" id="3.30.200.20">
    <property type="entry name" value="Phosphorylase Kinase, domain 1"/>
    <property type="match status" value="1"/>
</dbReference>